<protein>
    <submittedName>
        <fullName evidence="1">Uncharacterized protein</fullName>
    </submittedName>
</protein>
<dbReference type="AlphaFoldDB" id="A0A7S1T4T1"/>
<name>A0A7S1T4T1_9RHOD</name>
<dbReference type="EMBL" id="HBGH01000416">
    <property type="protein sequence ID" value="CAD9220991.1"/>
    <property type="molecule type" value="Transcribed_RNA"/>
</dbReference>
<sequence length="103" mass="11693">METTRQHVSIYRAEESASQFHPKIDVVTCDGREQADWQGTVVVFPEWTLSTDLNSTMSVESKIDSVHIVTVWKAQLSCSLSASSANFSHKDVRQRQHVLCRSR</sequence>
<organism evidence="1">
    <name type="scientific">Compsopogon caeruleus</name>
    <dbReference type="NCBI Taxonomy" id="31354"/>
    <lineage>
        <taxon>Eukaryota</taxon>
        <taxon>Rhodophyta</taxon>
        <taxon>Compsopogonophyceae</taxon>
        <taxon>Compsopogonales</taxon>
        <taxon>Compsopogonaceae</taxon>
        <taxon>Compsopogon</taxon>
    </lineage>
</organism>
<reference evidence="1" key="1">
    <citation type="submission" date="2021-01" db="EMBL/GenBank/DDBJ databases">
        <authorList>
            <person name="Corre E."/>
            <person name="Pelletier E."/>
            <person name="Niang G."/>
            <person name="Scheremetjew M."/>
            <person name="Finn R."/>
            <person name="Kale V."/>
            <person name="Holt S."/>
            <person name="Cochrane G."/>
            <person name="Meng A."/>
            <person name="Brown T."/>
            <person name="Cohen L."/>
        </authorList>
    </citation>
    <scope>NUCLEOTIDE SEQUENCE</scope>
    <source>
        <strain evidence="1">SAG 36.94</strain>
    </source>
</reference>
<proteinExistence type="predicted"/>
<accession>A0A7S1T4T1</accession>
<gene>
    <name evidence="1" type="ORF">CCAE0312_LOCUS214</name>
</gene>
<evidence type="ECO:0000313" key="1">
    <source>
        <dbReference type="EMBL" id="CAD9220991.1"/>
    </source>
</evidence>